<feature type="domain" description="Laminin EGF-like" evidence="16">
    <location>
        <begin position="948"/>
        <end position="995"/>
    </location>
</feature>
<feature type="disulfide bond" evidence="13">
    <location>
        <begin position="500"/>
        <end position="509"/>
    </location>
</feature>
<dbReference type="Pfam" id="PF02210">
    <property type="entry name" value="Laminin_G_2"/>
    <property type="match status" value="4"/>
</dbReference>
<dbReference type="GO" id="GO:0007155">
    <property type="term" value="P:cell adhesion"/>
    <property type="evidence" value="ECO:0007669"/>
    <property type="project" value="UniProtKB-KW"/>
</dbReference>
<evidence type="ECO:0000256" key="12">
    <source>
        <dbReference type="PROSITE-ProRule" id="PRU00122"/>
    </source>
</evidence>
<dbReference type="SMART" id="SM00136">
    <property type="entry name" value="LamNT"/>
    <property type="match status" value="1"/>
</dbReference>
<dbReference type="FunFam" id="2.10.25.10:FF:000209">
    <property type="entry name" value="Laminin subunit alpha 5"/>
    <property type="match status" value="1"/>
</dbReference>
<evidence type="ECO:0000256" key="13">
    <source>
        <dbReference type="PROSITE-ProRule" id="PRU00460"/>
    </source>
</evidence>
<dbReference type="InterPro" id="IPR001791">
    <property type="entry name" value="Laminin_G"/>
</dbReference>
<dbReference type="OrthoDB" id="10011303at2759"/>
<dbReference type="FunFam" id="2.10.25.10:FF:000033">
    <property type="entry name" value="Laminin subunit alpha 2"/>
    <property type="match status" value="1"/>
</dbReference>
<dbReference type="SUPFAM" id="SSF57997">
    <property type="entry name" value="Tropomyosin"/>
    <property type="match status" value="1"/>
</dbReference>
<feature type="domain" description="Laminin IV type A" evidence="17">
    <location>
        <begin position="550"/>
        <end position="741"/>
    </location>
</feature>
<dbReference type="Pfam" id="PF00055">
    <property type="entry name" value="Laminin_N"/>
    <property type="match status" value="2"/>
</dbReference>
<proteinExistence type="predicted"/>
<keyword evidence="8 14" id="KW-0175">Coiled coil</keyword>
<organism evidence="19 20">
    <name type="scientific">Pomacea canaliculata</name>
    <name type="common">Golden apple snail</name>
    <dbReference type="NCBI Taxonomy" id="400727"/>
    <lineage>
        <taxon>Eukaryota</taxon>
        <taxon>Metazoa</taxon>
        <taxon>Spiralia</taxon>
        <taxon>Lophotrochozoa</taxon>
        <taxon>Mollusca</taxon>
        <taxon>Gastropoda</taxon>
        <taxon>Caenogastropoda</taxon>
        <taxon>Architaenioglossa</taxon>
        <taxon>Ampullarioidea</taxon>
        <taxon>Ampullariidae</taxon>
        <taxon>Pomacea</taxon>
    </lineage>
</organism>
<feature type="domain" description="Laminin EGF-like" evidence="16">
    <location>
        <begin position="1198"/>
        <end position="1245"/>
    </location>
</feature>
<dbReference type="GO" id="GO:0048699">
    <property type="term" value="P:generation of neurons"/>
    <property type="evidence" value="ECO:0007669"/>
    <property type="project" value="UniProtKB-ARBA"/>
</dbReference>
<dbReference type="SMART" id="SM00282">
    <property type="entry name" value="LamG"/>
    <property type="match status" value="5"/>
</dbReference>
<dbReference type="FunFam" id="2.10.25.10:FF:000082">
    <property type="entry name" value="Laminin subunit alpha 1"/>
    <property type="match status" value="1"/>
</dbReference>
<feature type="domain" description="Laminin EGF-like" evidence="16">
    <location>
        <begin position="1046"/>
        <end position="1093"/>
    </location>
</feature>
<dbReference type="FunFam" id="2.10.25.10:FF:000051">
    <property type="entry name" value="Laminin subunit alpha 4"/>
    <property type="match status" value="1"/>
</dbReference>
<feature type="disulfide bond" evidence="12">
    <location>
        <begin position="2910"/>
        <end position="2937"/>
    </location>
</feature>
<dbReference type="PROSITE" id="PS50025">
    <property type="entry name" value="LAM_G_DOMAIN"/>
    <property type="match status" value="2"/>
</dbReference>
<feature type="disulfide bond" evidence="13">
    <location>
        <begin position="1552"/>
        <end position="1564"/>
    </location>
</feature>
<feature type="disulfide bond" evidence="13">
    <location>
        <begin position="873"/>
        <end position="882"/>
    </location>
</feature>
<feature type="domain" description="Laminin EGF-like" evidence="16">
    <location>
        <begin position="742"/>
        <end position="786"/>
    </location>
</feature>
<keyword evidence="11 13" id="KW-0424">Laminin EGF-like domain</keyword>
<evidence type="ECO:0000256" key="7">
    <source>
        <dbReference type="ARBA" id="ARBA00022889"/>
    </source>
</evidence>
<evidence type="ECO:0000313" key="19">
    <source>
        <dbReference type="EMBL" id="PVD23933.1"/>
    </source>
</evidence>
<gene>
    <name evidence="19" type="ORF">C0Q70_17209</name>
</gene>
<feature type="disulfide bond" evidence="13">
    <location>
        <begin position="1048"/>
        <end position="1065"/>
    </location>
</feature>
<dbReference type="FunFam" id="2.10.25.10:FF:000074">
    <property type="entry name" value="Laminin subunit alpha"/>
    <property type="match status" value="2"/>
</dbReference>
<keyword evidence="3" id="KW-0272">Extracellular matrix</keyword>
<dbReference type="SMART" id="SM00281">
    <property type="entry name" value="LamB"/>
    <property type="match status" value="2"/>
</dbReference>
<evidence type="ECO:0000259" key="16">
    <source>
        <dbReference type="PROSITE" id="PS50027"/>
    </source>
</evidence>
<dbReference type="SMART" id="SM00180">
    <property type="entry name" value="EGF_Lam"/>
    <property type="match status" value="16"/>
</dbReference>
<dbReference type="CDD" id="cd00110">
    <property type="entry name" value="LamG"/>
    <property type="match status" value="5"/>
</dbReference>
<feature type="disulfide bond" evidence="13">
    <location>
        <begin position="756"/>
        <end position="765"/>
    </location>
</feature>
<comment type="caution">
    <text evidence="19">The sequence shown here is derived from an EMBL/GenBank/DDBJ whole genome shotgun (WGS) entry which is preliminary data.</text>
</comment>
<dbReference type="InterPro" id="IPR056863">
    <property type="entry name" value="LMN_ATRN_NET-like_EGF"/>
</dbReference>
<evidence type="ECO:0000256" key="5">
    <source>
        <dbReference type="ARBA" id="ARBA00022737"/>
    </source>
</evidence>
<dbReference type="PROSITE" id="PS51115">
    <property type="entry name" value="LAMININ_IVA"/>
    <property type="match status" value="2"/>
</dbReference>
<comment type="caution">
    <text evidence="13">Lacks conserved residue(s) required for the propagation of feature annotation.</text>
</comment>
<feature type="domain" description="Laminin EGF-like" evidence="16">
    <location>
        <begin position="996"/>
        <end position="1045"/>
    </location>
</feature>
<evidence type="ECO:0000256" key="9">
    <source>
        <dbReference type="ARBA" id="ARBA00023157"/>
    </source>
</evidence>
<keyword evidence="7" id="KW-0130">Cell adhesion</keyword>
<feature type="disulfide bond" evidence="13">
    <location>
        <begin position="922"/>
        <end position="931"/>
    </location>
</feature>
<keyword evidence="2" id="KW-0964">Secreted</keyword>
<keyword evidence="5" id="KW-0677">Repeat</keyword>
<dbReference type="Gene3D" id="2.10.25.10">
    <property type="entry name" value="Laminin"/>
    <property type="match status" value="13"/>
</dbReference>
<dbReference type="PROSITE" id="PS01248">
    <property type="entry name" value="EGF_LAM_1"/>
    <property type="match status" value="6"/>
</dbReference>
<keyword evidence="9 13" id="KW-1015">Disulfide bond</keyword>
<feature type="domain" description="Laminin G" evidence="15">
    <location>
        <begin position="2269"/>
        <end position="2435"/>
    </location>
</feature>
<dbReference type="PRINTS" id="PR00011">
    <property type="entry name" value="EGFLAMININ"/>
</dbReference>
<dbReference type="PANTHER" id="PTHR10574">
    <property type="entry name" value="NETRIN/LAMININ-RELATED"/>
    <property type="match status" value="1"/>
</dbReference>
<dbReference type="GO" id="GO:0009888">
    <property type="term" value="P:tissue development"/>
    <property type="evidence" value="ECO:0007669"/>
    <property type="project" value="TreeGrafter"/>
</dbReference>
<feature type="disulfide bond" evidence="13">
    <location>
        <begin position="1143"/>
        <end position="1160"/>
    </location>
</feature>
<keyword evidence="6" id="KW-0084">Basement membrane</keyword>
<dbReference type="Pfam" id="PF00053">
    <property type="entry name" value="EGF_laminin"/>
    <property type="match status" value="15"/>
</dbReference>
<feature type="disulfide bond" evidence="13">
    <location>
        <begin position="948"/>
        <end position="960"/>
    </location>
</feature>
<dbReference type="InterPro" id="IPR050440">
    <property type="entry name" value="Laminin/Netrin_ECM"/>
</dbReference>
<keyword evidence="20" id="KW-1185">Reference proteome</keyword>
<dbReference type="FunFam" id="2.10.25.10:FF:000224">
    <property type="entry name" value="Usherin"/>
    <property type="match status" value="1"/>
</dbReference>
<dbReference type="InterPro" id="IPR000034">
    <property type="entry name" value="Laminin_IV"/>
</dbReference>
<feature type="domain" description="Laminin EGF-like" evidence="16">
    <location>
        <begin position="1552"/>
        <end position="1599"/>
    </location>
</feature>
<feature type="disulfide bond" evidence="13">
    <location>
        <begin position="1046"/>
        <end position="1058"/>
    </location>
</feature>
<feature type="domain" description="Laminin IV type A" evidence="17">
    <location>
        <begin position="1257"/>
        <end position="1444"/>
    </location>
</feature>
<sequence>MYPGTGHAVVYTLDTRGLFPVLFNLASRARISANATCGERQPEVFCKLVEHVAIFPVVNSHCDVCDARSDNLLRRHPITNAIDGSNNWWQSPTLTNGEEFNHVTVTLDLGLPLYAHECHLFTLYMFISNEDATCHPRLHVDCSVNLPGGLCHRESGQCTSSRQLDLERSLDGQTFSPWQYFAMTDRECVELYGIRATVGVPTVLGDDQVICTSRYSRLDPLEDGEIFVSLVNGRPGVFQPSRVLLDFTSARFVRLRLQKIRTLNADLMIFQQHRTRDVDPSVTRRYFYSIKDISIGGQCICYGHATYCRRHDLHPDRFQCQCHHNTGGDNCEVCLPLYNQHPWRTGGIQGIGCEACNCHGKASECVYNATVDRLGLSLNMEGKYKGGGVCLNCREHTTGLNCERCLDGFYRPRGFSPTASSPCRPCACRETFTSTSLCVPDSSREDEGLNPGDCICKPGFGGPSCTSCALGYYGYPNCRSCPCNPSGSVVPNSCEVPCVCKANVEGAHCDKCKAGFYNLDQSNPNGCSECFCFGVTKLCCSATWGLTQIQDMNGWILSTLEPGGLTLLPRFFDGWLEAKTYLLNSVNVNIGPSHSYTPSPDIHYWLAPMTFLGNRLSSYGGRLRYTVRYTLDESLPSKVYLSDPDVVLKGSNLTIVNGRQNRRENVDSMMTVKLSEQGWTYAGTTKHVSRRDFMTVLYSLEQLLIRATYHTAQDTIYLRAISLDVASPLVATNRTLPSVEQCRCPEGYAGLSCEGCKHNTAGHSCEQCLPGFYGDPRKGTENDCRPCACPLVTGNNFFAETCVARPSLIDINAFECVNCHEGYEGAHCERCAPGFYGNPMVPGGVCRRCNCRGNIDPLIPGSCDSVTGACRICSNNTEGQFCDRCKAGYFGTSINGDCRPCDCSRSGSTSENCNQVTGQCHCRPRYTGHRCEQCQTGHGDVTRGCPQCSCSMIGSATQQCDPVTGHCRCRLGVGGPQCDRCIPGYFGFSYQGCQSCNCYSSGSDVHITCDPRNGQCICLPNVIGQQCNKCQVGFFGIDSGRGCQACGCNPTGAMSNECDKTTGQCKCHAGVGGRTCSHCLQGYFGFSSRGCQYCKLCTNPATICDPTTGECVCPPNTKGPDCDECIPGSFDFNNLHGCKRCNCTADGSTSEQCDPLTGQCSCLPQYEGFSCDRCLSGYYSFPQCHACVCNPNGSEADSCNNLGGVCDCGTTGQCYCKDNVEGLQCDRCRAGSFSLRPDNPKGCTECYCFLRSMECTQAPYVWSVITLPSREVNISPKYHQPVVSMVGYFVINDSQVYVDEVNSLHPLYWAMPDSLLGDKTLSYNGRLDFIHFFEGPTVPQTLAPLVVLRGNGFELHGEVTDLEPNHPVPLGIQFHENYWRLPGQQGPISRRLLMVVLQNITELLIRATNNGKATYAEIGPIGMEVAEPGKSPVDSDTVAYGVEVCKCPDRYSGLSCQNPGPGYFRVFPEDYQEASKLQKKPLAMFVHANAILTATPATQKQVFVCFSPTCIGDGRNLICTNCSQGYTGVLCERCQSGYYGNPAEEGGFCQPCNCDPAGSKSEHCDLRTGQCLCLSGISGKRCNLCPHPEQGIQGGVCLSCHEGCTGVLLDDISNLTVPLDLTINVTGVVYPWDEIYRIKNETEELRARLDGLKATSSEELAEMKKSAIFHEAIADNIFVRINITSSRIDNTQTKVEDTLKNALDIETVIKKLFNEIKGNISQLNQLVEKLYYNQSGLNVSAALKEAMDIMDIILARNFTAKDKAALHENLLAERLSEKVLKLKKLLTNSSKVEQNLDLLRKRLDELYDHAEYSKTKTLKFLNEEKQRLQGKIAELKHKVDEMLEMKGDTEQLLKDSTQLLNFAKQAISQLENNFDTLERELYSLEAATAELERRFAILQEAIPQLEKLYQDAWTHALRLQQMARHLEELFDKVRKEAQDPMRAARAYESIIQSIMQAEAAAKQALTRANETIQIAGVSDLKDKVQSSIRKSQGLLIQAEDLLTRSIQALRDKFYVVNNGFKQAEQQHQSASGLLAMLVDGLDSLEAVRQVRVEVQSVTQTLLKVRQAGQEAMRSACSLSSGISDLRRKIDEARNITNSMKMSLSGDGNCVRSYRSQLAPGVTNEVTMGVQVNRSNVDMLLLLLQESPQEFIALEVRDNKVKFSWDVGGGQGSITHDLQLKVFGASEEEVNKWYRIQAKRVGSIGQLKVWPVKEIEGNAKMSPPGITRGKLYGCIGDILVDNKPVGVYNFKTSDGLCQACKQVPAQVPSTNVYNFGGNGYGTLPVTVDYNSNRLSFYLEFKTFLENSRLFFVGNPEGGDFLSIDLVGGKVIVQFYLGGESTARSETSNTYNDNKWTKITLTRIKLEARLNTEVEEQPTESVSFKAPGTNTGLNVLGQEVKQSGNFLGCMRKIGVGGFNAIPQDLSSGVLVDITPGCKDSVFYSLALTNGQLEARVYDGSSTTYLRSTGLYNDGAVHYIALLKANRRLQLLVDDKTVASEDLSFEDTEITMGPNSSLYLGGAPIAVNDMAASAQSLDGCISDIIINGELLDVSRVKQYRRADIGRCGASATSTNGQAVQPCENGSCRNYDPSFSTPKTPMVTTMAPIVTPPPTSSVQSSTCSPRRFVDSAIEANAKTLGNSDTSFAQLSRNLRADDLRRNFNISFEFRTYFSDGLFGLLSNQNQTAYFAAQLRDGKVEVVFTFRGRKETIISSDGFADGQWHSGKIIKEADTLQLEVDGRVIGQKSIDSVLDINLPLYIGSVPTSQDLRMNFHVGRELVIKLDFRTSQRNGVFLTISSESGDTGMTLELHDGKVRPLPFLVKFAIKHSKETFRTQSTAVEPNALCGNQWHTITAEVIGNVLQLEVDGGPRNYGISSLGETVTQTDAPLFIGGFPDNFRNQAASLSKQGFVGCIRNLFIDNNLIDWYMLPETNDIQRTACPV</sequence>
<feature type="domain" description="Laminin G" evidence="15">
    <location>
        <begin position="2633"/>
        <end position="2937"/>
    </location>
</feature>
<dbReference type="SUPFAM" id="SSF57196">
    <property type="entry name" value="EGF/Laminin"/>
    <property type="match status" value="13"/>
</dbReference>
<evidence type="ECO:0000256" key="11">
    <source>
        <dbReference type="ARBA" id="ARBA00023292"/>
    </source>
</evidence>
<evidence type="ECO:0000256" key="1">
    <source>
        <dbReference type="ARBA" id="ARBA00004302"/>
    </source>
</evidence>
<evidence type="ECO:0000313" key="20">
    <source>
        <dbReference type="Proteomes" id="UP000245119"/>
    </source>
</evidence>
<dbReference type="STRING" id="400727.A0A2T7NS14"/>
<dbReference type="GO" id="GO:0009887">
    <property type="term" value="P:animal organ morphogenesis"/>
    <property type="evidence" value="ECO:0007669"/>
    <property type="project" value="TreeGrafter"/>
</dbReference>
<dbReference type="SMART" id="SM00181">
    <property type="entry name" value="EGF"/>
    <property type="match status" value="14"/>
</dbReference>
<evidence type="ECO:0000259" key="17">
    <source>
        <dbReference type="PROSITE" id="PS51115"/>
    </source>
</evidence>
<dbReference type="InterPro" id="IPR000742">
    <property type="entry name" value="EGF"/>
</dbReference>
<dbReference type="Gene3D" id="2.60.120.260">
    <property type="entry name" value="Galactose-binding domain-like"/>
    <property type="match status" value="1"/>
</dbReference>
<feature type="coiled-coil region" evidence="14">
    <location>
        <begin position="1782"/>
        <end position="1936"/>
    </location>
</feature>
<dbReference type="Pfam" id="PF00052">
    <property type="entry name" value="Laminin_B"/>
    <property type="match status" value="2"/>
</dbReference>
<dbReference type="Proteomes" id="UP000245119">
    <property type="component" value="Linkage Group LG10"/>
</dbReference>
<dbReference type="CDD" id="cd00055">
    <property type="entry name" value="EGF_Lam"/>
    <property type="match status" value="15"/>
</dbReference>
<dbReference type="FunFam" id="2.10.25.10:FF:000069">
    <property type="entry name" value="Laminin subunit alpha 1"/>
    <property type="match status" value="1"/>
</dbReference>
<dbReference type="InterPro" id="IPR013320">
    <property type="entry name" value="ConA-like_dom_sf"/>
</dbReference>
<feature type="domain" description="Laminin N-terminal" evidence="18">
    <location>
        <begin position="14"/>
        <end position="298"/>
    </location>
</feature>
<dbReference type="InterPro" id="IPR002049">
    <property type="entry name" value="LE_dom"/>
</dbReference>
<dbReference type="SUPFAM" id="SSF49899">
    <property type="entry name" value="Concanavalin A-like lectins/glucanases"/>
    <property type="match status" value="5"/>
</dbReference>
<feature type="disulfide bond" evidence="13">
    <location>
        <begin position="903"/>
        <end position="920"/>
    </location>
</feature>
<feature type="domain" description="Laminin EGF-like" evidence="16">
    <location>
        <begin position="356"/>
        <end position="425"/>
    </location>
</feature>
<dbReference type="Pfam" id="PF24973">
    <property type="entry name" value="EGF_LMN_ATRN"/>
    <property type="match status" value="1"/>
</dbReference>
<evidence type="ECO:0000256" key="6">
    <source>
        <dbReference type="ARBA" id="ARBA00022869"/>
    </source>
</evidence>
<evidence type="ECO:0000256" key="4">
    <source>
        <dbReference type="ARBA" id="ARBA00022729"/>
    </source>
</evidence>
<evidence type="ECO:0000256" key="8">
    <source>
        <dbReference type="ARBA" id="ARBA00023054"/>
    </source>
</evidence>
<name>A0A2T7NS14_POMCA</name>
<evidence type="ECO:0000256" key="2">
    <source>
        <dbReference type="ARBA" id="ARBA00022525"/>
    </source>
</evidence>
<feature type="disulfide bond" evidence="13">
    <location>
        <begin position="950"/>
        <end position="967"/>
    </location>
</feature>
<feature type="domain" description="Laminin EGF-like" evidence="16">
    <location>
        <begin position="901"/>
        <end position="947"/>
    </location>
</feature>
<evidence type="ECO:0000256" key="10">
    <source>
        <dbReference type="ARBA" id="ARBA00023180"/>
    </source>
</evidence>
<feature type="domain" description="Laminin EGF-like" evidence="16">
    <location>
        <begin position="481"/>
        <end position="529"/>
    </location>
</feature>
<dbReference type="PROSITE" id="PS51117">
    <property type="entry name" value="LAMININ_NTER"/>
    <property type="match status" value="1"/>
</dbReference>
<dbReference type="Gene3D" id="2.60.120.200">
    <property type="match status" value="5"/>
</dbReference>
<dbReference type="GO" id="GO:0005604">
    <property type="term" value="C:basement membrane"/>
    <property type="evidence" value="ECO:0007669"/>
    <property type="project" value="UniProtKB-SubCell"/>
</dbReference>
<dbReference type="Gene3D" id="2.170.300.10">
    <property type="entry name" value="Tie2 ligand-binding domain superfamily"/>
    <property type="match status" value="2"/>
</dbReference>
<evidence type="ECO:0000259" key="18">
    <source>
        <dbReference type="PROSITE" id="PS51117"/>
    </source>
</evidence>
<feature type="disulfide bond" evidence="13">
    <location>
        <begin position="901"/>
        <end position="913"/>
    </location>
</feature>
<feature type="disulfide bond" evidence="13">
    <location>
        <begin position="969"/>
        <end position="978"/>
    </location>
</feature>
<evidence type="ECO:0000259" key="15">
    <source>
        <dbReference type="PROSITE" id="PS50025"/>
    </source>
</evidence>
<feature type="disulfide bond" evidence="13">
    <location>
        <begin position="1554"/>
        <end position="1571"/>
    </location>
</feature>
<evidence type="ECO:0000256" key="3">
    <source>
        <dbReference type="ARBA" id="ARBA00022530"/>
    </source>
</evidence>
<dbReference type="PANTHER" id="PTHR10574:SF436">
    <property type="entry name" value="LAMININ SUBUNIT ALPHA-2"/>
    <property type="match status" value="1"/>
</dbReference>
<feature type="disulfide bond" evidence="13">
    <location>
        <begin position="1067"/>
        <end position="1076"/>
    </location>
</feature>
<feature type="disulfide bond" evidence="13">
    <location>
        <begin position="1216"/>
        <end position="1225"/>
    </location>
</feature>
<feature type="disulfide bond" evidence="13">
    <location>
        <begin position="1162"/>
        <end position="1171"/>
    </location>
</feature>
<feature type="disulfide bond" evidence="13">
    <location>
        <begin position="393"/>
        <end position="402"/>
    </location>
</feature>
<dbReference type="PROSITE" id="PS50027">
    <property type="entry name" value="EGF_LAM_2"/>
    <property type="match status" value="11"/>
</dbReference>
<reference evidence="19 20" key="1">
    <citation type="submission" date="2018-04" db="EMBL/GenBank/DDBJ databases">
        <title>The genome of golden apple snail Pomacea canaliculata provides insight into stress tolerance and invasive adaptation.</title>
        <authorList>
            <person name="Liu C."/>
            <person name="Liu B."/>
            <person name="Ren Y."/>
            <person name="Zhang Y."/>
            <person name="Wang H."/>
            <person name="Li S."/>
            <person name="Jiang F."/>
            <person name="Yin L."/>
            <person name="Zhang G."/>
            <person name="Qian W."/>
            <person name="Fan W."/>
        </authorList>
    </citation>
    <scope>NUCLEOTIDE SEQUENCE [LARGE SCALE GENOMIC DNA]</scope>
    <source>
        <strain evidence="19">SZHN2017</strain>
        <tissue evidence="19">Muscle</tissue>
    </source>
</reference>
<feature type="disulfide bond" evidence="13">
    <location>
        <begin position="1573"/>
        <end position="1582"/>
    </location>
</feature>
<comment type="subcellular location">
    <subcellularLocation>
        <location evidence="1">Secreted</location>
        <location evidence="1">Extracellular space</location>
        <location evidence="1">Extracellular matrix</location>
        <location evidence="1">Basement membrane</location>
    </subcellularLocation>
</comment>
<keyword evidence="4" id="KW-0732">Signal</keyword>
<accession>A0A2T7NS14</accession>
<feature type="domain" description="Laminin EGF-like" evidence="16">
    <location>
        <begin position="849"/>
        <end position="900"/>
    </location>
</feature>
<dbReference type="InterPro" id="IPR008211">
    <property type="entry name" value="Laminin_N"/>
</dbReference>
<feature type="disulfide bond" evidence="13">
    <location>
        <begin position="1141"/>
        <end position="1153"/>
    </location>
</feature>
<feature type="domain" description="Laminin EGF-like" evidence="16">
    <location>
        <begin position="1141"/>
        <end position="1191"/>
    </location>
</feature>
<keyword evidence="10" id="KW-0325">Glycoprotein</keyword>
<evidence type="ECO:0000256" key="14">
    <source>
        <dbReference type="SAM" id="Coils"/>
    </source>
</evidence>
<feature type="disulfide bond" evidence="13">
    <location>
        <begin position="1018"/>
        <end position="1027"/>
    </location>
</feature>
<evidence type="ECO:0008006" key="21">
    <source>
        <dbReference type="Google" id="ProtNLM"/>
    </source>
</evidence>
<protein>
    <recommendedName>
        <fullName evidence="21">Laminin subunit alpha-3</fullName>
    </recommendedName>
</protein>
<dbReference type="EMBL" id="PZQS01000010">
    <property type="protein sequence ID" value="PVD23933.1"/>
    <property type="molecule type" value="Genomic_DNA"/>
</dbReference>